<keyword evidence="1" id="KW-0812">Transmembrane</keyword>
<keyword evidence="1" id="KW-1133">Transmembrane helix</keyword>
<dbReference type="EMBL" id="OZ020114">
    <property type="protein sequence ID" value="CAK9267383.1"/>
    <property type="molecule type" value="Genomic_DNA"/>
</dbReference>
<sequence>MKEKGGGTEYGPSDVHLHSSDVISHNRAATAFLFGGVGARSGVTAAMEQKSGAHALLRVRDGVSAAAAAAGPAGFLGVAGILGTAALIIREL</sequence>
<gene>
    <name evidence="2" type="ORF">CSSPJE1EN1_LOCUS12861</name>
</gene>
<keyword evidence="1" id="KW-0472">Membrane</keyword>
<dbReference type="Proteomes" id="UP001497444">
    <property type="component" value="Chromosome 19"/>
</dbReference>
<evidence type="ECO:0000313" key="2">
    <source>
        <dbReference type="EMBL" id="CAK9267383.1"/>
    </source>
</evidence>
<proteinExistence type="predicted"/>
<organism evidence="2 3">
    <name type="scientific">Sphagnum jensenii</name>
    <dbReference type="NCBI Taxonomy" id="128206"/>
    <lineage>
        <taxon>Eukaryota</taxon>
        <taxon>Viridiplantae</taxon>
        <taxon>Streptophyta</taxon>
        <taxon>Embryophyta</taxon>
        <taxon>Bryophyta</taxon>
        <taxon>Sphagnophytina</taxon>
        <taxon>Sphagnopsida</taxon>
        <taxon>Sphagnales</taxon>
        <taxon>Sphagnaceae</taxon>
        <taxon>Sphagnum</taxon>
    </lineage>
</organism>
<accession>A0ABP0WKH3</accession>
<feature type="transmembrane region" description="Helical" evidence="1">
    <location>
        <begin position="65"/>
        <end position="89"/>
    </location>
</feature>
<evidence type="ECO:0000313" key="3">
    <source>
        <dbReference type="Proteomes" id="UP001497444"/>
    </source>
</evidence>
<name>A0ABP0WKH3_9BRYO</name>
<reference evidence="2" key="1">
    <citation type="submission" date="2024-02" db="EMBL/GenBank/DDBJ databases">
        <authorList>
            <consortium name="ELIXIR-Norway"/>
            <consortium name="Elixir Norway"/>
        </authorList>
    </citation>
    <scope>NUCLEOTIDE SEQUENCE</scope>
</reference>
<protein>
    <submittedName>
        <fullName evidence="2">Uncharacterized protein</fullName>
    </submittedName>
</protein>
<evidence type="ECO:0000256" key="1">
    <source>
        <dbReference type="SAM" id="Phobius"/>
    </source>
</evidence>
<keyword evidence="3" id="KW-1185">Reference proteome</keyword>